<dbReference type="SUPFAM" id="SSF51182">
    <property type="entry name" value="RmlC-like cupins"/>
    <property type="match status" value="1"/>
</dbReference>
<keyword evidence="1" id="KW-0238">DNA-binding</keyword>
<dbReference type="CDD" id="cd02209">
    <property type="entry name" value="cupin_XRE_C"/>
    <property type="match status" value="1"/>
</dbReference>
<dbReference type="InterPro" id="IPR001387">
    <property type="entry name" value="Cro/C1-type_HTH"/>
</dbReference>
<dbReference type="SMART" id="SM00530">
    <property type="entry name" value="HTH_XRE"/>
    <property type="match status" value="1"/>
</dbReference>
<comment type="caution">
    <text evidence="3">The sequence shown here is derived from an EMBL/GenBank/DDBJ whole genome shotgun (WGS) entry which is preliminary data.</text>
</comment>
<dbReference type="EMBL" id="JAGGLJ010000001">
    <property type="protein sequence ID" value="MBP2024525.1"/>
    <property type="molecule type" value="Genomic_DNA"/>
</dbReference>
<protein>
    <submittedName>
        <fullName evidence="3">Transcriptional regulator with XRE-family HTH domain</fullName>
    </submittedName>
</protein>
<dbReference type="PANTHER" id="PTHR46797">
    <property type="entry name" value="HTH-TYPE TRANSCRIPTIONAL REGULATOR"/>
    <property type="match status" value="1"/>
</dbReference>
<proteinExistence type="predicted"/>
<dbReference type="Gene3D" id="1.10.260.40">
    <property type="entry name" value="lambda repressor-like DNA-binding domains"/>
    <property type="match status" value="1"/>
</dbReference>
<dbReference type="SUPFAM" id="SSF47413">
    <property type="entry name" value="lambda repressor-like DNA-binding domains"/>
    <property type="match status" value="1"/>
</dbReference>
<dbReference type="PROSITE" id="PS50943">
    <property type="entry name" value="HTH_CROC1"/>
    <property type="match status" value="1"/>
</dbReference>
<organism evidence="3 4">
    <name type="scientific">Peptoniphilus stercorisuis</name>
    <dbReference type="NCBI Taxonomy" id="1436965"/>
    <lineage>
        <taxon>Bacteria</taxon>
        <taxon>Bacillati</taxon>
        <taxon>Bacillota</taxon>
        <taxon>Tissierellia</taxon>
        <taxon>Tissierellales</taxon>
        <taxon>Peptoniphilaceae</taxon>
        <taxon>Peptoniphilus</taxon>
    </lineage>
</organism>
<name>A0ABS4KB00_9FIRM</name>
<evidence type="ECO:0000259" key="2">
    <source>
        <dbReference type="PROSITE" id="PS50943"/>
    </source>
</evidence>
<dbReference type="Gene3D" id="2.60.120.10">
    <property type="entry name" value="Jelly Rolls"/>
    <property type="match status" value="1"/>
</dbReference>
<sequence length="172" mass="18991">MSIKQLSEIIGVSSSLLSQIERGLANPSLNTLRAISDALNVPIFSLFMTEDNEIGAVEVVKKIDRINIKDGDTEEKNVELRYDLLTPDLKGAIQLCEMILAPGEINSTSLNRHNAEEVAVCTIGEITLILNDKSILLEKGDSVRIEKNTGHRWKNNTKDFTGIIFAISPPIF</sequence>
<dbReference type="InterPro" id="IPR013096">
    <property type="entry name" value="Cupin_2"/>
</dbReference>
<reference evidence="3 4" key="1">
    <citation type="submission" date="2021-03" db="EMBL/GenBank/DDBJ databases">
        <title>Genomic Encyclopedia of Type Strains, Phase IV (KMG-IV): sequencing the most valuable type-strain genomes for metagenomic binning, comparative biology and taxonomic classification.</title>
        <authorList>
            <person name="Goeker M."/>
        </authorList>
    </citation>
    <scope>NUCLEOTIDE SEQUENCE [LARGE SCALE GENOMIC DNA]</scope>
    <source>
        <strain evidence="3 4">DSM 27563</strain>
    </source>
</reference>
<keyword evidence="4" id="KW-1185">Reference proteome</keyword>
<dbReference type="Pfam" id="PF07883">
    <property type="entry name" value="Cupin_2"/>
    <property type="match status" value="1"/>
</dbReference>
<gene>
    <name evidence="3" type="ORF">J2Z71_000040</name>
</gene>
<dbReference type="InterPro" id="IPR010982">
    <property type="entry name" value="Lambda_DNA-bd_dom_sf"/>
</dbReference>
<dbReference type="CDD" id="cd00093">
    <property type="entry name" value="HTH_XRE"/>
    <property type="match status" value="1"/>
</dbReference>
<dbReference type="InterPro" id="IPR011051">
    <property type="entry name" value="RmlC_Cupin_sf"/>
</dbReference>
<evidence type="ECO:0000256" key="1">
    <source>
        <dbReference type="ARBA" id="ARBA00023125"/>
    </source>
</evidence>
<accession>A0ABS4KB00</accession>
<dbReference type="Proteomes" id="UP001519306">
    <property type="component" value="Unassembled WGS sequence"/>
</dbReference>
<dbReference type="InterPro" id="IPR014710">
    <property type="entry name" value="RmlC-like_jellyroll"/>
</dbReference>
<evidence type="ECO:0000313" key="4">
    <source>
        <dbReference type="Proteomes" id="UP001519306"/>
    </source>
</evidence>
<feature type="domain" description="HTH cro/C1-type" evidence="2">
    <location>
        <begin position="1"/>
        <end position="46"/>
    </location>
</feature>
<dbReference type="Pfam" id="PF01381">
    <property type="entry name" value="HTH_3"/>
    <property type="match status" value="1"/>
</dbReference>
<dbReference type="InterPro" id="IPR050807">
    <property type="entry name" value="TransReg_Diox_bact_type"/>
</dbReference>
<dbReference type="PANTHER" id="PTHR46797:SF19">
    <property type="entry name" value="BLL2473 PROTEIN"/>
    <property type="match status" value="1"/>
</dbReference>
<evidence type="ECO:0000313" key="3">
    <source>
        <dbReference type="EMBL" id="MBP2024525.1"/>
    </source>
</evidence>